<reference evidence="1 2" key="1">
    <citation type="submission" date="2018-05" db="EMBL/GenBank/DDBJ databases">
        <title>Genomic Encyclopedia of Type Strains, Phase IV (KMG-IV): sequencing the most valuable type-strain genomes for metagenomic binning, comparative biology and taxonomic classification.</title>
        <authorList>
            <person name="Goeker M."/>
        </authorList>
    </citation>
    <scope>NUCLEOTIDE SEQUENCE [LARGE SCALE GENOMIC DNA]</scope>
    <source>
        <strain evidence="1 2">DSM 19792</strain>
    </source>
</reference>
<keyword evidence="2" id="KW-1185">Reference proteome</keyword>
<name>A0A318JB74_9BURK</name>
<gene>
    <name evidence="1" type="ORF">DFR42_103191</name>
</gene>
<evidence type="ECO:0000313" key="2">
    <source>
        <dbReference type="Proteomes" id="UP000247792"/>
    </source>
</evidence>
<sequence length="257" mass="28870">MGTWGTGLYADDTCCDVRDDYVQALKSGMPDDEAYRYILQRHSFVLDDPEFSYMVYFPLAETTWKYGRLNEELRSIALALLKQLEDCSSWGAGAKARKKVQQALEEKLLTPQPERKLVKFVPVKPRKIRTTAEVGSVFLIALPNGNKAALVLVGFLELEKSTDPVFSALCWQGEDNPSREELEPLTLHTVAFESGLGAMPHVGIIPRDERKSIMSDLQFLDYLSFPGLPFSPRNVVFTGLGRIAQDIQTFIDIHAKP</sequence>
<evidence type="ECO:0008006" key="3">
    <source>
        <dbReference type="Google" id="ProtNLM"/>
    </source>
</evidence>
<protein>
    <recommendedName>
        <fullName evidence="3">DUF4259 domain-containing protein</fullName>
    </recommendedName>
</protein>
<evidence type="ECO:0000313" key="1">
    <source>
        <dbReference type="EMBL" id="PXX43923.1"/>
    </source>
</evidence>
<organism evidence="1 2">
    <name type="scientific">Undibacterium pigrum</name>
    <dbReference type="NCBI Taxonomy" id="401470"/>
    <lineage>
        <taxon>Bacteria</taxon>
        <taxon>Pseudomonadati</taxon>
        <taxon>Pseudomonadota</taxon>
        <taxon>Betaproteobacteria</taxon>
        <taxon>Burkholderiales</taxon>
        <taxon>Oxalobacteraceae</taxon>
        <taxon>Undibacterium</taxon>
    </lineage>
</organism>
<dbReference type="EMBL" id="QJKB01000003">
    <property type="protein sequence ID" value="PXX43923.1"/>
    <property type="molecule type" value="Genomic_DNA"/>
</dbReference>
<dbReference type="RefSeq" id="WP_110255197.1">
    <property type="nucleotide sequence ID" value="NZ_QJKB01000003.1"/>
</dbReference>
<accession>A0A318JB74</accession>
<proteinExistence type="predicted"/>
<comment type="caution">
    <text evidence="1">The sequence shown here is derived from an EMBL/GenBank/DDBJ whole genome shotgun (WGS) entry which is preliminary data.</text>
</comment>
<dbReference type="AlphaFoldDB" id="A0A318JB74"/>
<dbReference type="OrthoDB" id="8914041at2"/>
<dbReference type="Proteomes" id="UP000247792">
    <property type="component" value="Unassembled WGS sequence"/>
</dbReference>